<evidence type="ECO:0000313" key="1">
    <source>
        <dbReference type="EMBL" id="CAD6995003.1"/>
    </source>
</evidence>
<gene>
    <name evidence="1" type="ORF">CCAP1982_LOCUS3734</name>
</gene>
<accession>A0A811UCI6</accession>
<dbReference type="EMBL" id="CAJHJT010000001">
    <property type="protein sequence ID" value="CAD6995003.1"/>
    <property type="molecule type" value="Genomic_DNA"/>
</dbReference>
<proteinExistence type="predicted"/>
<protein>
    <submittedName>
        <fullName evidence="1">(Mediterranean fruit fly) hypothetical protein</fullName>
    </submittedName>
</protein>
<name>A0A811UCI6_CERCA</name>
<keyword evidence="2" id="KW-1185">Reference proteome</keyword>
<dbReference type="AlphaFoldDB" id="A0A811UCI6"/>
<reference evidence="1" key="1">
    <citation type="submission" date="2020-11" db="EMBL/GenBank/DDBJ databases">
        <authorList>
            <person name="Whitehead M."/>
        </authorList>
    </citation>
    <scope>NUCLEOTIDE SEQUENCE</scope>
    <source>
        <strain evidence="1">EGII</strain>
    </source>
</reference>
<organism evidence="1 2">
    <name type="scientific">Ceratitis capitata</name>
    <name type="common">Mediterranean fruit fly</name>
    <name type="synonym">Tephritis capitata</name>
    <dbReference type="NCBI Taxonomy" id="7213"/>
    <lineage>
        <taxon>Eukaryota</taxon>
        <taxon>Metazoa</taxon>
        <taxon>Ecdysozoa</taxon>
        <taxon>Arthropoda</taxon>
        <taxon>Hexapoda</taxon>
        <taxon>Insecta</taxon>
        <taxon>Pterygota</taxon>
        <taxon>Neoptera</taxon>
        <taxon>Endopterygota</taxon>
        <taxon>Diptera</taxon>
        <taxon>Brachycera</taxon>
        <taxon>Muscomorpha</taxon>
        <taxon>Tephritoidea</taxon>
        <taxon>Tephritidae</taxon>
        <taxon>Ceratitis</taxon>
        <taxon>Ceratitis</taxon>
    </lineage>
</organism>
<sequence>MERVVECPNVDATRCKNTNLRADGEQRKTGNRVPPDVNIIISCRRAGNNKRIRVVVAKSLCRRANVETKMLASDAAAAAAVTSAVVSARPLKRLVVFVAC</sequence>
<comment type="caution">
    <text evidence="1">The sequence shown here is derived from an EMBL/GenBank/DDBJ whole genome shotgun (WGS) entry which is preliminary data.</text>
</comment>
<dbReference type="Proteomes" id="UP000606786">
    <property type="component" value="Unassembled WGS sequence"/>
</dbReference>
<evidence type="ECO:0000313" key="2">
    <source>
        <dbReference type="Proteomes" id="UP000606786"/>
    </source>
</evidence>